<feature type="transmembrane region" description="Helical" evidence="1">
    <location>
        <begin position="12"/>
        <end position="33"/>
    </location>
</feature>
<keyword evidence="1" id="KW-1133">Transmembrane helix</keyword>
<geneLocation type="plasmid" evidence="2 3">
    <name>pAb134-01</name>
</geneLocation>
<organism evidence="2 3">
    <name type="scientific">Pseudovibrio brasiliensis</name>
    <dbReference type="NCBI Taxonomy" id="1898042"/>
    <lineage>
        <taxon>Bacteria</taxon>
        <taxon>Pseudomonadati</taxon>
        <taxon>Pseudomonadota</taxon>
        <taxon>Alphaproteobacteria</taxon>
        <taxon>Hyphomicrobiales</taxon>
        <taxon>Stappiaceae</taxon>
        <taxon>Pseudovibrio</taxon>
    </lineage>
</organism>
<proteinExistence type="predicted"/>
<gene>
    <name evidence="2" type="ORF">KGB56_22240</name>
</gene>
<sequence>MESDGGKKRPSKTLIVTGVLGWLLFIGECIYALTRLPVLIILAAGAGFFALEKTLDAVLGRIFRRKPKEQIPHNLPKD</sequence>
<feature type="transmembrane region" description="Helical" evidence="1">
    <location>
        <begin position="39"/>
        <end position="59"/>
    </location>
</feature>
<name>A0ABX8ATQ7_9HYPH</name>
<keyword evidence="1" id="KW-0812">Transmembrane</keyword>
<dbReference type="EMBL" id="CP074127">
    <property type="protein sequence ID" value="QUS58448.1"/>
    <property type="molecule type" value="Genomic_DNA"/>
</dbReference>
<protein>
    <submittedName>
        <fullName evidence="2">Uncharacterized protein</fullName>
    </submittedName>
</protein>
<accession>A0ABX8ATQ7</accession>
<keyword evidence="1" id="KW-0472">Membrane</keyword>
<dbReference type="Proteomes" id="UP000680706">
    <property type="component" value="Plasmid pAb134-01"/>
</dbReference>
<dbReference type="RefSeq" id="WP_075701311.1">
    <property type="nucleotide sequence ID" value="NZ_CP074127.1"/>
</dbReference>
<keyword evidence="2" id="KW-0614">Plasmid</keyword>
<evidence type="ECO:0000256" key="1">
    <source>
        <dbReference type="SAM" id="Phobius"/>
    </source>
</evidence>
<evidence type="ECO:0000313" key="2">
    <source>
        <dbReference type="EMBL" id="QUS58448.1"/>
    </source>
</evidence>
<evidence type="ECO:0000313" key="3">
    <source>
        <dbReference type="Proteomes" id="UP000680706"/>
    </source>
</evidence>
<reference evidence="2 3" key="1">
    <citation type="journal article" date="2021" name="Angew. Chem. Int. Ed. Engl.">
        <title>A novel family of nonribosomal peptides modulate collective behavior in Pseudovibrio bacteria isolated from marine sponges.</title>
        <authorList>
            <person name="Ioca L.P."/>
            <person name="Dai Y."/>
            <person name="Kunakom S."/>
            <person name="Diaz-Espinosa J."/>
            <person name="Krunic A."/>
            <person name="Crnkovic C.M."/>
            <person name="Orjala J."/>
            <person name="Sanchez L.M."/>
            <person name="Ferreira A.G."/>
            <person name="Berlinck R.G.S."/>
            <person name="Eustaquio A.S."/>
        </authorList>
    </citation>
    <scope>NUCLEOTIDE SEQUENCE [LARGE SCALE GENOMIC DNA]</scope>
    <source>
        <strain evidence="2 3">Ab134</strain>
        <plasmid evidence="2 3">pAb134-01</plasmid>
    </source>
</reference>
<keyword evidence="3" id="KW-1185">Reference proteome</keyword>